<dbReference type="KEGG" id="ngr:NAEGRDRAFT_79230"/>
<dbReference type="InParanoid" id="D2VAM1"/>
<feature type="coiled-coil region" evidence="1">
    <location>
        <begin position="110"/>
        <end position="187"/>
    </location>
</feature>
<keyword evidence="1" id="KW-0175">Coiled coil</keyword>
<reference evidence="3 4" key="1">
    <citation type="journal article" date="2010" name="Cell">
        <title>The genome of Naegleria gruberi illuminates early eukaryotic versatility.</title>
        <authorList>
            <person name="Fritz-Laylin L.K."/>
            <person name="Prochnik S.E."/>
            <person name="Ginger M.L."/>
            <person name="Dacks J.B."/>
            <person name="Carpenter M.L."/>
            <person name="Field M.C."/>
            <person name="Kuo A."/>
            <person name="Paredez A."/>
            <person name="Chapman J."/>
            <person name="Pham J."/>
            <person name="Shu S."/>
            <person name="Neupane R."/>
            <person name="Cipriano M."/>
            <person name="Mancuso J."/>
            <person name="Tu H."/>
            <person name="Salamov A."/>
            <person name="Lindquist E."/>
            <person name="Shapiro H."/>
            <person name="Lucas S."/>
            <person name="Grigoriev I.V."/>
            <person name="Cande W.Z."/>
            <person name="Fulton C."/>
            <person name="Rokhsar D.S."/>
            <person name="Dawson S.C."/>
        </authorList>
    </citation>
    <scope>NUCLEOTIDE SEQUENCE [LARGE SCALE GENOMIC DNA]</scope>
    <source>
        <strain evidence="3 4">NEG-M</strain>
    </source>
</reference>
<evidence type="ECO:0000313" key="3">
    <source>
        <dbReference type="EMBL" id="EFC45977.1"/>
    </source>
</evidence>
<dbReference type="GeneID" id="8848559"/>
<feature type="coiled-coil region" evidence="1">
    <location>
        <begin position="453"/>
        <end position="485"/>
    </location>
</feature>
<accession>D2VAM1</accession>
<dbReference type="AlphaFoldDB" id="D2VAM1"/>
<evidence type="ECO:0000256" key="1">
    <source>
        <dbReference type="SAM" id="Coils"/>
    </source>
</evidence>
<gene>
    <name evidence="3" type="ORF">NAEGRDRAFT_79230</name>
</gene>
<evidence type="ECO:0000313" key="4">
    <source>
        <dbReference type="Proteomes" id="UP000006671"/>
    </source>
</evidence>
<feature type="region of interest" description="Disordered" evidence="2">
    <location>
        <begin position="1"/>
        <end position="68"/>
    </location>
</feature>
<dbReference type="PANTHER" id="PTHR35381:SF1">
    <property type="entry name" value="EF-HAND DOMAIN-CONTAINING PROTEIN"/>
    <property type="match status" value="1"/>
</dbReference>
<name>D2VAM1_NAEGR</name>
<organism evidence="4">
    <name type="scientific">Naegleria gruberi</name>
    <name type="common">Amoeba</name>
    <dbReference type="NCBI Taxonomy" id="5762"/>
    <lineage>
        <taxon>Eukaryota</taxon>
        <taxon>Discoba</taxon>
        <taxon>Heterolobosea</taxon>
        <taxon>Tetramitia</taxon>
        <taxon>Eutetramitia</taxon>
        <taxon>Vahlkampfiidae</taxon>
        <taxon>Naegleria</taxon>
    </lineage>
</organism>
<keyword evidence="4" id="KW-1185">Reference proteome</keyword>
<dbReference type="eggNOG" id="ENOG502SPPZ">
    <property type="taxonomic scope" value="Eukaryota"/>
</dbReference>
<proteinExistence type="predicted"/>
<dbReference type="PANTHER" id="PTHR35381">
    <property type="entry name" value="EF-HAND DOMAIN-CONTAINING PROTEIN"/>
    <property type="match status" value="1"/>
</dbReference>
<dbReference type="EMBL" id="GG738860">
    <property type="protein sequence ID" value="EFC45977.1"/>
    <property type="molecule type" value="Genomic_DNA"/>
</dbReference>
<dbReference type="OrthoDB" id="14981at2759"/>
<sequence>MSCPFSGNASAGMKCPITGQSSETTTTTDDSIDACPVIHAVNDEEVKSVKEEKAQQETTEEEAQGEQSDNAVTNALEALMKEFEDRSDIPSIAEYQKLRRTTAIITGFYAKGTEAKKDQYENVKESLKRLYGDEEQCKAQIAALQKYEKFKGHLKFREYLENYQDELKNLELQKAKLEETQKHYYDLHIWSQEIVKICQWLEQHLDYYAYKTIVDLPVDKIFKGVVPQAPPELTEEEKFKYSKGLDEICHNLDESKDFFEASVDGRLNRYQEIEREIIKCQLESLSTSPAEDNPRREYIESELRQDLAHVESQLKDSERPETQKRRHYMLKMHKEFIEVLSFFRETLGVLNDSNVPKKYDSRYTSKFTILRDPQVRRKLALGKHFEALSLTEEEEKAIKEELIMAKRYENEINEKVTKKIENEELKKLLMEHDDHRGSSSKMQAYYNKLHQLQIQAEAKLKKQIREAEEYEITKLQDDQQRLLENETKKLLEGRELFQQSEEKRKVVEKRELEKREKWKSPDDNTLFESSKSSPKKRDLISLLQSNSQQKRVILLMTVDIGDGRSDTITVREEDSYVDLAKQFQDKHGLIADVIEPLAEHIKFNVEKVLKEKTMDMIKSSQSNVYSRSPVSKKTDKVDKYDDLQQIVDTVKRSSTPSSSKNKKVFI</sequence>
<feature type="compositionally biased region" description="Basic and acidic residues" evidence="2">
    <location>
        <begin position="41"/>
        <end position="55"/>
    </location>
</feature>
<dbReference type="VEuPathDB" id="AmoebaDB:NAEGRDRAFT_79230"/>
<feature type="compositionally biased region" description="Basic and acidic residues" evidence="2">
    <location>
        <begin position="508"/>
        <end position="522"/>
    </location>
</feature>
<evidence type="ECO:0000256" key="2">
    <source>
        <dbReference type="SAM" id="MobiDB-lite"/>
    </source>
</evidence>
<dbReference type="RefSeq" id="XP_002678721.1">
    <property type="nucleotide sequence ID" value="XM_002678675.1"/>
</dbReference>
<feature type="region of interest" description="Disordered" evidence="2">
    <location>
        <begin position="508"/>
        <end position="532"/>
    </location>
</feature>
<dbReference type="Proteomes" id="UP000006671">
    <property type="component" value="Unassembled WGS sequence"/>
</dbReference>
<protein>
    <submittedName>
        <fullName evidence="3">Uncharacterized protein</fullName>
    </submittedName>
</protein>